<dbReference type="NCBIfam" id="TIGR00006">
    <property type="entry name" value="16S rRNA (cytosine(1402)-N(4))-methyltransferase RsmH"/>
    <property type="match status" value="1"/>
</dbReference>
<comment type="function">
    <text evidence="6">Specifically methylates the N4 position of cytidine in position 1402 (C1402) of 16S rRNA.</text>
</comment>
<evidence type="ECO:0000256" key="4">
    <source>
        <dbReference type="ARBA" id="ARBA00022679"/>
    </source>
</evidence>
<dbReference type="InterPro" id="IPR029063">
    <property type="entry name" value="SAM-dependent_MTases_sf"/>
</dbReference>
<dbReference type="Gene3D" id="1.10.150.170">
    <property type="entry name" value="Putative methyltransferase TM0872, insert domain"/>
    <property type="match status" value="1"/>
</dbReference>
<feature type="binding site" evidence="6">
    <location>
        <position position="82"/>
    </location>
    <ligand>
        <name>S-adenosyl-L-methionine</name>
        <dbReference type="ChEBI" id="CHEBI:59789"/>
    </ligand>
</feature>
<keyword evidence="2 6" id="KW-0698">rRNA processing</keyword>
<dbReference type="PIRSF" id="PIRSF004486">
    <property type="entry name" value="MraW"/>
    <property type="match status" value="1"/>
</dbReference>
<feature type="binding site" evidence="6">
    <location>
        <position position="55"/>
    </location>
    <ligand>
        <name>S-adenosyl-L-methionine</name>
        <dbReference type="ChEBI" id="CHEBI:59789"/>
    </ligand>
</feature>
<dbReference type="SUPFAM" id="SSF53335">
    <property type="entry name" value="S-adenosyl-L-methionine-dependent methyltransferases"/>
    <property type="match status" value="1"/>
</dbReference>
<keyword evidence="3 6" id="KW-0489">Methyltransferase</keyword>
<dbReference type="InterPro" id="IPR002903">
    <property type="entry name" value="RsmH"/>
</dbReference>
<protein>
    <recommendedName>
        <fullName evidence="6">Ribosomal RNA small subunit methyltransferase H</fullName>
        <ecNumber evidence="6">2.1.1.199</ecNumber>
    </recommendedName>
    <alternativeName>
        <fullName evidence="6">16S rRNA m(4)C1402 methyltransferase</fullName>
    </alternativeName>
    <alternativeName>
        <fullName evidence="6">rRNA (cytosine-N(4)-)-methyltransferase RsmH</fullName>
    </alternativeName>
</protein>
<keyword evidence="8" id="KW-1185">Reference proteome</keyword>
<evidence type="ECO:0000256" key="5">
    <source>
        <dbReference type="ARBA" id="ARBA00022691"/>
    </source>
</evidence>
<dbReference type="EC" id="2.1.1.199" evidence="6"/>
<dbReference type="SUPFAM" id="SSF81799">
    <property type="entry name" value="Putative methyltransferase TM0872, insert domain"/>
    <property type="match status" value="1"/>
</dbReference>
<accession>A0ABU9UDD4</accession>
<dbReference type="GO" id="GO:0008168">
    <property type="term" value="F:methyltransferase activity"/>
    <property type="evidence" value="ECO:0007669"/>
    <property type="project" value="UniProtKB-KW"/>
</dbReference>
<dbReference type="RefSeq" id="WP_420070133.1">
    <property type="nucleotide sequence ID" value="NZ_JBCHKQ010000004.1"/>
</dbReference>
<evidence type="ECO:0000256" key="2">
    <source>
        <dbReference type="ARBA" id="ARBA00022552"/>
    </source>
</evidence>
<keyword evidence="5 6" id="KW-0949">S-adenosyl-L-methionine</keyword>
<keyword evidence="4 6" id="KW-0808">Transferase</keyword>
<proteinExistence type="inferred from homology"/>
<evidence type="ECO:0000256" key="1">
    <source>
        <dbReference type="ARBA" id="ARBA00010396"/>
    </source>
</evidence>
<keyword evidence="6" id="KW-0963">Cytoplasm</keyword>
<dbReference type="GO" id="GO:0032259">
    <property type="term" value="P:methylation"/>
    <property type="evidence" value="ECO:0007669"/>
    <property type="project" value="UniProtKB-KW"/>
</dbReference>
<evidence type="ECO:0000313" key="7">
    <source>
        <dbReference type="EMBL" id="MEM5948682.1"/>
    </source>
</evidence>
<comment type="catalytic activity">
    <reaction evidence="6">
        <text>cytidine(1402) in 16S rRNA + S-adenosyl-L-methionine = N(4)-methylcytidine(1402) in 16S rRNA + S-adenosyl-L-homocysteine + H(+)</text>
        <dbReference type="Rhea" id="RHEA:42928"/>
        <dbReference type="Rhea" id="RHEA-COMP:10286"/>
        <dbReference type="Rhea" id="RHEA-COMP:10287"/>
        <dbReference type="ChEBI" id="CHEBI:15378"/>
        <dbReference type="ChEBI" id="CHEBI:57856"/>
        <dbReference type="ChEBI" id="CHEBI:59789"/>
        <dbReference type="ChEBI" id="CHEBI:74506"/>
        <dbReference type="ChEBI" id="CHEBI:82748"/>
        <dbReference type="EC" id="2.1.1.199"/>
    </reaction>
</comment>
<comment type="subcellular location">
    <subcellularLocation>
        <location evidence="6">Cytoplasm</location>
    </subcellularLocation>
</comment>
<feature type="binding site" evidence="6">
    <location>
        <begin position="36"/>
        <end position="38"/>
    </location>
    <ligand>
        <name>S-adenosyl-L-methionine</name>
        <dbReference type="ChEBI" id="CHEBI:59789"/>
    </ligand>
</feature>
<dbReference type="PANTHER" id="PTHR11265:SF0">
    <property type="entry name" value="12S RRNA N4-METHYLCYTIDINE METHYLTRANSFERASE"/>
    <property type="match status" value="1"/>
</dbReference>
<reference evidence="7 8" key="1">
    <citation type="submission" date="2024-03" db="EMBL/GenBank/DDBJ databases">
        <title>Ignisphaera cupida sp. nov., a hyperthermophilic hydrolytic archaeon from a hot spring of Kamchatka, and proposal of Ignisphaeraceae fam. nov.</title>
        <authorList>
            <person name="Podosokorskaya O.A."/>
            <person name="Elcheninov A.G."/>
            <person name="Maltseva A.I."/>
            <person name="Zayulina K.S."/>
            <person name="Novikov A."/>
            <person name="Merkel A.Y."/>
        </authorList>
    </citation>
    <scope>NUCLEOTIDE SEQUENCE [LARGE SCALE GENOMIC DNA]</scope>
    <source>
        <strain evidence="7 8">38H-sp</strain>
    </source>
</reference>
<dbReference type="EMBL" id="JBCHKQ010000004">
    <property type="protein sequence ID" value="MEM5948682.1"/>
    <property type="molecule type" value="Genomic_DNA"/>
</dbReference>
<evidence type="ECO:0000256" key="6">
    <source>
        <dbReference type="HAMAP-Rule" id="MF_01007"/>
    </source>
</evidence>
<dbReference type="Gene3D" id="3.40.50.150">
    <property type="entry name" value="Vaccinia Virus protein VP39"/>
    <property type="match status" value="1"/>
</dbReference>
<comment type="caution">
    <text evidence="7">The sequence shown here is derived from an EMBL/GenBank/DDBJ whole genome shotgun (WGS) entry which is preliminary data.</text>
</comment>
<dbReference type="Pfam" id="PF01795">
    <property type="entry name" value="Methyltransf_5"/>
    <property type="match status" value="1"/>
</dbReference>
<organism evidence="7 8">
    <name type="scientific">Rarispira pelagica</name>
    <dbReference type="NCBI Taxonomy" id="3141764"/>
    <lineage>
        <taxon>Bacteria</taxon>
        <taxon>Pseudomonadati</taxon>
        <taxon>Spirochaetota</taxon>
        <taxon>Spirochaetia</taxon>
        <taxon>Winmispirales</taxon>
        <taxon>Winmispiraceae</taxon>
        <taxon>Rarispira</taxon>
    </lineage>
</organism>
<comment type="similarity">
    <text evidence="1 6">Belongs to the methyltransferase superfamily. RsmH family.</text>
</comment>
<feature type="binding site" evidence="6">
    <location>
        <position position="101"/>
    </location>
    <ligand>
        <name>S-adenosyl-L-methionine</name>
        <dbReference type="ChEBI" id="CHEBI:59789"/>
    </ligand>
</feature>
<name>A0ABU9UDD4_9SPIR</name>
<dbReference type="PANTHER" id="PTHR11265">
    <property type="entry name" value="S-ADENOSYL-METHYLTRANSFERASE MRAW"/>
    <property type="match status" value="1"/>
</dbReference>
<dbReference type="Proteomes" id="UP001466331">
    <property type="component" value="Unassembled WGS sequence"/>
</dbReference>
<evidence type="ECO:0000313" key="8">
    <source>
        <dbReference type="Proteomes" id="UP001466331"/>
    </source>
</evidence>
<evidence type="ECO:0000256" key="3">
    <source>
        <dbReference type="ARBA" id="ARBA00022603"/>
    </source>
</evidence>
<sequence>MKDVVHIPVMRTEVLSLLIGQNNSSGLVIDATLGAGGHSEALLEKYPDIRIVGIDADEGMLGLAKKRLKKYGNRIDFVHGWFDDVLTELSTQCSVSAILMDLGVSVFHYQSSGRGFSMFKDEPLDMRLFPGHGITAEEILMTKTEEELVSIFSDFGEVRFAKTIAKSIIKHRRNNNIRTAKELADIVFNSVPSRFRHGRIHPATQVFQSLRIAVNNELSRLDRALSLSMSLLHDYGRCAVISFHSLEDRIVKRFFKQNSNKDNDMYFNIITKKPLVPTEDEIKNNPPSRSAKLRVAELVLCKDGVKHENV</sequence>
<feature type="binding site" evidence="6">
    <location>
        <position position="108"/>
    </location>
    <ligand>
        <name>S-adenosyl-L-methionine</name>
        <dbReference type="ChEBI" id="CHEBI:59789"/>
    </ligand>
</feature>
<dbReference type="HAMAP" id="MF_01007">
    <property type="entry name" value="16SrRNA_methyltr_H"/>
    <property type="match status" value="1"/>
</dbReference>
<dbReference type="CDD" id="cd02440">
    <property type="entry name" value="AdoMet_MTases"/>
    <property type="match status" value="1"/>
</dbReference>
<dbReference type="InterPro" id="IPR023397">
    <property type="entry name" value="SAM-dep_MeTrfase_MraW_recog"/>
</dbReference>
<gene>
    <name evidence="6 7" type="primary">rsmH</name>
    <name evidence="7" type="ORF">WKV44_09015</name>
</gene>